<evidence type="ECO:0000313" key="2">
    <source>
        <dbReference type="EMBL" id="BBA84394.1"/>
    </source>
</evidence>
<proteinExistence type="evidence at transcript level"/>
<organism evidence="2">
    <name type="scientific">Reticulitermes speratus</name>
    <dbReference type="NCBI Taxonomy" id="60591"/>
    <lineage>
        <taxon>Eukaryota</taxon>
        <taxon>Metazoa</taxon>
        <taxon>Ecdysozoa</taxon>
        <taxon>Arthropoda</taxon>
        <taxon>Hexapoda</taxon>
        <taxon>Insecta</taxon>
        <taxon>Pterygota</taxon>
        <taxon>Neoptera</taxon>
        <taxon>Polyneoptera</taxon>
        <taxon>Dictyoptera</taxon>
        <taxon>Blattodea</taxon>
        <taxon>Blattoidea</taxon>
        <taxon>Termitoidae</taxon>
        <taxon>Rhinotermitidae</taxon>
        <taxon>Reticulitermes</taxon>
        <taxon>Frontotermes</taxon>
    </lineage>
</organism>
<feature type="compositionally biased region" description="Polar residues" evidence="1">
    <location>
        <begin position="1"/>
        <end position="11"/>
    </location>
</feature>
<dbReference type="Pfam" id="PF15364">
    <property type="entry name" value="PAXIP1_C"/>
    <property type="match status" value="1"/>
</dbReference>
<feature type="region of interest" description="Disordered" evidence="1">
    <location>
        <begin position="1"/>
        <end position="27"/>
    </location>
</feature>
<dbReference type="PANTHER" id="PTHR28467:SF1">
    <property type="entry name" value="PAXIP1-ASSOCIATED GLUTAMATE-RICH PROTEIN 1"/>
    <property type="match status" value="1"/>
</dbReference>
<reference evidence="2" key="1">
    <citation type="journal article" date="2018" name="Insect Sci.">
        <title>Transcriptomic analysis of epigenetic modification genes in the termite Reticulitermes speratus.</title>
        <authorList>
            <person name="Mitaka Y."/>
            <person name="Tasaki E."/>
            <person name="Nozaki T."/>
            <person name="Fuchikawa T."/>
            <person name="Kobayashi K."/>
            <person name="Matsuura K."/>
        </authorList>
    </citation>
    <scope>NUCLEOTIDE SEQUENCE</scope>
</reference>
<accession>A0A347ZJ88</accession>
<dbReference type="GO" id="GO:0030331">
    <property type="term" value="F:nuclear estrogen receptor binding"/>
    <property type="evidence" value="ECO:0007669"/>
    <property type="project" value="TreeGrafter"/>
</dbReference>
<dbReference type="GO" id="GO:0044666">
    <property type="term" value="C:MLL3/4 complex"/>
    <property type="evidence" value="ECO:0007669"/>
    <property type="project" value="TreeGrafter"/>
</dbReference>
<feature type="region of interest" description="Disordered" evidence="1">
    <location>
        <begin position="56"/>
        <end position="146"/>
    </location>
</feature>
<evidence type="ECO:0000256" key="1">
    <source>
        <dbReference type="SAM" id="MobiDB-lite"/>
    </source>
</evidence>
<sequence length="146" mass="16583">MTDVSCEQNDWNVPCSDDENYGLHGKEAWEPSPTEIATLYDLVDREGVLELEWQCPGRRVPSPAQNDFYQEEDESLESKPEEKSDFDFMDEMSAPKFTPRRTGEGGPKGSAKKKTTSLDGILSNIRRHRKLEEMEKQASESAINNP</sequence>
<protein>
    <submittedName>
        <fullName evidence="2">Putative PA1</fullName>
    </submittedName>
</protein>
<dbReference type="GO" id="GO:0033148">
    <property type="term" value="P:positive regulation of intracellular estrogen receptor signaling pathway"/>
    <property type="evidence" value="ECO:0007669"/>
    <property type="project" value="TreeGrafter"/>
</dbReference>
<feature type="compositionally biased region" description="Basic and acidic residues" evidence="1">
    <location>
        <begin position="76"/>
        <end position="86"/>
    </location>
</feature>
<dbReference type="InterPro" id="IPR028213">
    <property type="entry name" value="PA1"/>
</dbReference>
<gene>
    <name evidence="2" type="primary">PA1</name>
</gene>
<dbReference type="EMBL" id="FX985656">
    <property type="protein sequence ID" value="BBA84394.1"/>
    <property type="molecule type" value="mRNA"/>
</dbReference>
<dbReference type="AlphaFoldDB" id="A0A347ZJ88"/>
<dbReference type="PANTHER" id="PTHR28467">
    <property type="entry name" value="PAXIP1-ASSOCIATED GLUTAMATE-RICH PROTEIN 1"/>
    <property type="match status" value="1"/>
</dbReference>
<dbReference type="GO" id="GO:1902808">
    <property type="term" value="P:positive regulation of cell cycle G1/S phase transition"/>
    <property type="evidence" value="ECO:0007669"/>
    <property type="project" value="TreeGrafter"/>
</dbReference>
<name>A0A347ZJ88_9NEOP</name>